<dbReference type="PROSITE" id="PS51471">
    <property type="entry name" value="FE2OG_OXY"/>
    <property type="match status" value="1"/>
</dbReference>
<dbReference type="PANTHER" id="PTHR47990">
    <property type="entry name" value="2-OXOGLUTARATE (2OG) AND FE(II)-DEPENDENT OXYGENASE SUPERFAMILY PROTEIN-RELATED"/>
    <property type="match status" value="1"/>
</dbReference>
<organism evidence="4 5">
    <name type="scientific">Cytospora leucostoma</name>
    <dbReference type="NCBI Taxonomy" id="1230097"/>
    <lineage>
        <taxon>Eukaryota</taxon>
        <taxon>Fungi</taxon>
        <taxon>Dikarya</taxon>
        <taxon>Ascomycota</taxon>
        <taxon>Pezizomycotina</taxon>
        <taxon>Sordariomycetes</taxon>
        <taxon>Sordariomycetidae</taxon>
        <taxon>Diaporthales</taxon>
        <taxon>Cytosporaceae</taxon>
        <taxon>Cytospora</taxon>
    </lineage>
</organism>
<dbReference type="InParanoid" id="A0A423XHR4"/>
<protein>
    <recommendedName>
        <fullName evidence="3">Fe2OG dioxygenase domain-containing protein</fullName>
    </recommendedName>
</protein>
<dbReference type="OrthoDB" id="288590at2759"/>
<dbReference type="STRING" id="1230097.A0A423XHR4"/>
<accession>A0A423XHR4</accession>
<evidence type="ECO:0000256" key="2">
    <source>
        <dbReference type="RuleBase" id="RU003682"/>
    </source>
</evidence>
<dbReference type="Gene3D" id="2.60.120.330">
    <property type="entry name" value="B-lactam Antibiotic, Isopenicillin N Synthase, Chain"/>
    <property type="match status" value="2"/>
</dbReference>
<dbReference type="AlphaFoldDB" id="A0A423XHR4"/>
<dbReference type="InterPro" id="IPR050231">
    <property type="entry name" value="Iron_ascorbate_oxido_reductase"/>
</dbReference>
<dbReference type="EMBL" id="LKEB01000007">
    <property type="protein sequence ID" value="ROW15892.1"/>
    <property type="molecule type" value="Genomic_DNA"/>
</dbReference>
<dbReference type="Proteomes" id="UP000285146">
    <property type="component" value="Unassembled WGS sequence"/>
</dbReference>
<dbReference type="SUPFAM" id="SSF51197">
    <property type="entry name" value="Clavaminate synthase-like"/>
    <property type="match status" value="1"/>
</dbReference>
<keyword evidence="2" id="KW-0560">Oxidoreductase</keyword>
<sequence>MSGDPVDQLPILSDASLHTVDWRRLRANDENESRKLIEAGQTQGFFYLDMTSDEVFLQDWSSILQTMDLYFHRGLEEKMMDHRKSDTHGYEPVGTSSGAVKDLPDYYESLKASRKEVLSNSTETLPSIVSDNHSVFLRFNSTAHHVLMTVLRRFSINLCLGQDLELEKFHRDGQDSLTTLAMFRYPKQDTFTQWGLQVLSTKETGWHFVAPRKGHVVINVGDTLRFLSGYRLRSGVHRVMPTQDLQHEDRYSIAYFLRAEDTTVLFEGSMGRVVTAKDWHDEKFDVFREPHEKQEQARVLTGGMEQGEALISI</sequence>
<comment type="caution">
    <text evidence="4">The sequence shown here is derived from an EMBL/GenBank/DDBJ whole genome shotgun (WGS) entry which is preliminary data.</text>
</comment>
<evidence type="ECO:0000256" key="1">
    <source>
        <dbReference type="ARBA" id="ARBA00008056"/>
    </source>
</evidence>
<evidence type="ECO:0000313" key="4">
    <source>
        <dbReference type="EMBL" id="ROW15892.1"/>
    </source>
</evidence>
<dbReference type="Pfam" id="PF03171">
    <property type="entry name" value="2OG-FeII_Oxy"/>
    <property type="match status" value="1"/>
</dbReference>
<dbReference type="GO" id="GO:0016491">
    <property type="term" value="F:oxidoreductase activity"/>
    <property type="evidence" value="ECO:0007669"/>
    <property type="project" value="UniProtKB-KW"/>
</dbReference>
<evidence type="ECO:0000313" key="5">
    <source>
        <dbReference type="Proteomes" id="UP000285146"/>
    </source>
</evidence>
<dbReference type="InterPro" id="IPR027443">
    <property type="entry name" value="IPNS-like_sf"/>
</dbReference>
<evidence type="ECO:0000259" key="3">
    <source>
        <dbReference type="PROSITE" id="PS51471"/>
    </source>
</evidence>
<feature type="domain" description="Fe2OG dioxygenase" evidence="3">
    <location>
        <begin position="142"/>
        <end position="259"/>
    </location>
</feature>
<name>A0A423XHR4_9PEZI</name>
<dbReference type="GO" id="GO:0046872">
    <property type="term" value="F:metal ion binding"/>
    <property type="evidence" value="ECO:0007669"/>
    <property type="project" value="UniProtKB-KW"/>
</dbReference>
<gene>
    <name evidence="4" type="ORF">VPNG_02617</name>
</gene>
<dbReference type="InterPro" id="IPR005123">
    <property type="entry name" value="Oxoglu/Fe-dep_dioxygenase_dom"/>
</dbReference>
<comment type="similarity">
    <text evidence="1 2">Belongs to the iron/ascorbate-dependent oxidoreductase family.</text>
</comment>
<keyword evidence="2" id="KW-0479">Metal-binding</keyword>
<proteinExistence type="inferred from homology"/>
<dbReference type="InterPro" id="IPR044861">
    <property type="entry name" value="IPNS-like_FE2OG_OXY"/>
</dbReference>
<keyword evidence="2" id="KW-0408">Iron</keyword>
<reference evidence="4 5" key="1">
    <citation type="submission" date="2015-09" db="EMBL/GenBank/DDBJ databases">
        <title>Host preference determinants of Valsa canker pathogens revealed by comparative genomics.</title>
        <authorList>
            <person name="Yin Z."/>
            <person name="Huang L."/>
        </authorList>
    </citation>
    <scope>NUCLEOTIDE SEQUENCE [LARGE SCALE GENOMIC DNA]</scope>
    <source>
        <strain evidence="4 5">SXYLt</strain>
    </source>
</reference>
<keyword evidence="5" id="KW-1185">Reference proteome</keyword>